<dbReference type="AlphaFoldDB" id="S2NH89"/>
<sequence length="40" mass="4490">MWWRGAISSFRENVSFAAHVFLWLADAVATQLAIVGKLNL</sequence>
<name>S2NH89_LACPA</name>
<accession>S2NH89</accession>
<organism evidence="1 2">
    <name type="scientific">Lacticaseibacillus paracasei subsp. paracasei Lpp225</name>
    <dbReference type="NCBI Taxonomy" id="1256225"/>
    <lineage>
        <taxon>Bacteria</taxon>
        <taxon>Bacillati</taxon>
        <taxon>Bacillota</taxon>
        <taxon>Bacilli</taxon>
        <taxon>Lactobacillales</taxon>
        <taxon>Lactobacillaceae</taxon>
        <taxon>Lacticaseibacillus</taxon>
    </lineage>
</organism>
<reference evidence="1 2" key="1">
    <citation type="journal article" date="2013" name="PLoS ONE">
        <title>Lactobacillus paracasei comparative genomics: towards species pan-genome definition and exploitation of diversity.</title>
        <authorList>
            <person name="Smokvina T."/>
            <person name="Wels M."/>
            <person name="Polka J."/>
            <person name="Chervaux C."/>
            <person name="Brisse S."/>
            <person name="Boekhorst J."/>
            <person name="van Hylckama Vlieg J.E."/>
            <person name="Siezen R.J."/>
        </authorList>
    </citation>
    <scope>NUCLEOTIDE SEQUENCE [LARGE SCALE GENOMIC DNA]</scope>
    <source>
        <strain evidence="1 2">Lpp225</strain>
    </source>
</reference>
<evidence type="ECO:0000313" key="2">
    <source>
        <dbReference type="Proteomes" id="UP000014270"/>
    </source>
</evidence>
<protein>
    <submittedName>
        <fullName evidence="1">Uncharacterized protein</fullName>
    </submittedName>
</protein>
<gene>
    <name evidence="1" type="ORF">Lpp225_0125</name>
</gene>
<proteinExistence type="predicted"/>
<evidence type="ECO:0000313" key="1">
    <source>
        <dbReference type="EMBL" id="EPC39225.1"/>
    </source>
</evidence>
<dbReference type="PATRIC" id="fig|1256225.3.peg.127"/>
<dbReference type="Proteomes" id="UP000014270">
    <property type="component" value="Unassembled WGS sequence"/>
</dbReference>
<comment type="caution">
    <text evidence="1">The sequence shown here is derived from an EMBL/GenBank/DDBJ whole genome shotgun (WGS) entry which is preliminary data.</text>
</comment>
<dbReference type="EMBL" id="ANMM01000001">
    <property type="protein sequence ID" value="EPC39225.1"/>
    <property type="molecule type" value="Genomic_DNA"/>
</dbReference>